<sequence>MYQIIKTTKNNQSLISIAIKKVENKELALVELKKAWLQENKDIVLQDYHEIIEEDNKLKAIKYTQDFINNYFVKEHNLLASIKNLAFAINVDDSIVEIKELVNIKTKNFGNYNNEARYLIQEI</sequence>
<dbReference type="EMBL" id="LR796304">
    <property type="protein sequence ID" value="CAB4135703.1"/>
    <property type="molecule type" value="Genomic_DNA"/>
</dbReference>
<reference evidence="1" key="1">
    <citation type="submission" date="2020-04" db="EMBL/GenBank/DDBJ databases">
        <authorList>
            <person name="Chiriac C."/>
            <person name="Salcher M."/>
            <person name="Ghai R."/>
            <person name="Kavagutti S V."/>
        </authorList>
    </citation>
    <scope>NUCLEOTIDE SEQUENCE</scope>
</reference>
<name>A0A6J5LR62_9CAUD</name>
<proteinExistence type="predicted"/>
<evidence type="ECO:0000313" key="1">
    <source>
        <dbReference type="EMBL" id="CAB4135703.1"/>
    </source>
</evidence>
<accession>A0A6J5LR62</accession>
<gene>
    <name evidence="1" type="ORF">UFOVP286_14</name>
</gene>
<protein>
    <submittedName>
        <fullName evidence="1">Uncharacterized protein</fullName>
    </submittedName>
</protein>
<organism evidence="1">
    <name type="scientific">uncultured Caudovirales phage</name>
    <dbReference type="NCBI Taxonomy" id="2100421"/>
    <lineage>
        <taxon>Viruses</taxon>
        <taxon>Duplodnaviria</taxon>
        <taxon>Heunggongvirae</taxon>
        <taxon>Uroviricota</taxon>
        <taxon>Caudoviricetes</taxon>
        <taxon>Peduoviridae</taxon>
        <taxon>Maltschvirus</taxon>
        <taxon>Maltschvirus maltsch</taxon>
    </lineage>
</organism>